<evidence type="ECO:0000259" key="11">
    <source>
        <dbReference type="PROSITE" id="PS50835"/>
    </source>
</evidence>
<dbReference type="GO" id="GO:0009897">
    <property type="term" value="C:external side of plasma membrane"/>
    <property type="evidence" value="ECO:0007669"/>
    <property type="project" value="TreeGrafter"/>
</dbReference>
<feature type="signal peptide" evidence="10">
    <location>
        <begin position="1"/>
        <end position="26"/>
    </location>
</feature>
<dbReference type="InterPro" id="IPR053896">
    <property type="entry name" value="BTN3A2-like_Ig-C"/>
</dbReference>
<evidence type="ECO:0000256" key="9">
    <source>
        <dbReference type="ARBA" id="ARBA00038221"/>
    </source>
</evidence>
<dbReference type="GO" id="GO:1903037">
    <property type="term" value="P:regulation of leukocyte cell-cell adhesion"/>
    <property type="evidence" value="ECO:0007669"/>
    <property type="project" value="UniProtKB-ARBA"/>
</dbReference>
<evidence type="ECO:0000256" key="1">
    <source>
        <dbReference type="ARBA" id="ARBA00004370"/>
    </source>
</evidence>
<dbReference type="Pfam" id="PF22705">
    <property type="entry name" value="C2-set_3"/>
    <property type="match status" value="1"/>
</dbReference>
<dbReference type="SUPFAM" id="SSF48726">
    <property type="entry name" value="Immunoglobulin"/>
    <property type="match status" value="2"/>
</dbReference>
<name>A0A3Q3ITC4_MONAL</name>
<dbReference type="GO" id="GO:0001817">
    <property type="term" value="P:regulation of cytokine production"/>
    <property type="evidence" value="ECO:0007669"/>
    <property type="project" value="TreeGrafter"/>
</dbReference>
<evidence type="ECO:0000313" key="13">
    <source>
        <dbReference type="Proteomes" id="UP000261600"/>
    </source>
</evidence>
<keyword evidence="8" id="KW-0393">Immunoglobulin domain</keyword>
<keyword evidence="5" id="KW-0472">Membrane</keyword>
<dbReference type="PANTHER" id="PTHR24100">
    <property type="entry name" value="BUTYROPHILIN"/>
    <property type="match status" value="1"/>
</dbReference>
<accession>A0A3Q3ITC4</accession>
<keyword evidence="3 10" id="KW-0732">Signal</keyword>
<evidence type="ECO:0000313" key="12">
    <source>
        <dbReference type="Ensembl" id="ENSMALP00000008539.1"/>
    </source>
</evidence>
<dbReference type="FunFam" id="2.60.40.10:FF:000088">
    <property type="entry name" value="Butyrophilin subfamily 1 member A1"/>
    <property type="match status" value="1"/>
</dbReference>
<evidence type="ECO:0000256" key="5">
    <source>
        <dbReference type="ARBA" id="ARBA00023136"/>
    </source>
</evidence>
<sequence length="292" mass="32599">SGFRCLLIKMCCLFDVIVVMVGDEAALPCQLEPPVDAVHMTVEWGRPDLNPRFVYVWHDGQELLVDQNPAYKGRVSLSTDKLKQGDISLKLSTVKISDNGTYRCYVPKQSKEYFVELLVAGLDRTSSGVVLQCESRGWYPEPELLWLDTEGNLLPAGPTETVPGPDGLYTVSGRATVEQRHGSSFTCRVQQSNTNQSRETHIQVAGRRFSKITKTDLCCTSLIYSVLFRNYAGLCYNVLLIICTVTSWSFHVCSCLTAPLWLMTVTCAWSSLLVSDPVFWSTGSKHHCSVRI</sequence>
<comment type="subcellular location">
    <subcellularLocation>
        <location evidence="1">Membrane</location>
    </subcellularLocation>
</comment>
<proteinExistence type="inferred from homology"/>
<evidence type="ECO:0000256" key="6">
    <source>
        <dbReference type="ARBA" id="ARBA00023157"/>
    </source>
</evidence>
<organism evidence="12 13">
    <name type="scientific">Monopterus albus</name>
    <name type="common">Swamp eel</name>
    <dbReference type="NCBI Taxonomy" id="43700"/>
    <lineage>
        <taxon>Eukaryota</taxon>
        <taxon>Metazoa</taxon>
        <taxon>Chordata</taxon>
        <taxon>Craniata</taxon>
        <taxon>Vertebrata</taxon>
        <taxon>Euteleostomi</taxon>
        <taxon>Actinopterygii</taxon>
        <taxon>Neopterygii</taxon>
        <taxon>Teleostei</taxon>
        <taxon>Neoteleostei</taxon>
        <taxon>Acanthomorphata</taxon>
        <taxon>Anabantaria</taxon>
        <taxon>Synbranchiformes</taxon>
        <taxon>Synbranchidae</taxon>
        <taxon>Monopterus</taxon>
    </lineage>
</organism>
<dbReference type="AlphaFoldDB" id="A0A3Q3ITC4"/>
<evidence type="ECO:0000256" key="2">
    <source>
        <dbReference type="ARBA" id="ARBA00022692"/>
    </source>
</evidence>
<reference evidence="12" key="1">
    <citation type="submission" date="2025-08" db="UniProtKB">
        <authorList>
            <consortium name="Ensembl"/>
        </authorList>
    </citation>
    <scope>IDENTIFICATION</scope>
</reference>
<keyword evidence="2" id="KW-0812">Transmembrane</keyword>
<dbReference type="GO" id="GO:0050863">
    <property type="term" value="P:regulation of T cell activation"/>
    <property type="evidence" value="ECO:0007669"/>
    <property type="project" value="UniProtKB-ARBA"/>
</dbReference>
<dbReference type="InterPro" id="IPR050504">
    <property type="entry name" value="IgSF_BTN/MOG"/>
</dbReference>
<protein>
    <recommendedName>
        <fullName evidence="11">Ig-like domain-containing protein</fullName>
    </recommendedName>
</protein>
<dbReference type="Proteomes" id="UP000261600">
    <property type="component" value="Unplaced"/>
</dbReference>
<dbReference type="PANTHER" id="PTHR24100:SF151">
    <property type="entry name" value="ICOS LIGAND"/>
    <property type="match status" value="1"/>
</dbReference>
<dbReference type="Gene3D" id="2.60.40.10">
    <property type="entry name" value="Immunoglobulins"/>
    <property type="match status" value="2"/>
</dbReference>
<dbReference type="Pfam" id="PF07686">
    <property type="entry name" value="V-set"/>
    <property type="match status" value="1"/>
</dbReference>
<evidence type="ECO:0000256" key="4">
    <source>
        <dbReference type="ARBA" id="ARBA00022989"/>
    </source>
</evidence>
<evidence type="ECO:0000256" key="7">
    <source>
        <dbReference type="ARBA" id="ARBA00023180"/>
    </source>
</evidence>
<feature type="domain" description="Ig-like" evidence="11">
    <location>
        <begin position="22"/>
        <end position="106"/>
    </location>
</feature>
<dbReference type="Ensembl" id="ENSMALT00000008719.1">
    <property type="protein sequence ID" value="ENSMALP00000008539.1"/>
    <property type="gene ID" value="ENSMALG00000006078.1"/>
</dbReference>
<evidence type="ECO:0000256" key="10">
    <source>
        <dbReference type="SAM" id="SignalP"/>
    </source>
</evidence>
<reference evidence="12" key="2">
    <citation type="submission" date="2025-09" db="UniProtKB">
        <authorList>
            <consortium name="Ensembl"/>
        </authorList>
    </citation>
    <scope>IDENTIFICATION</scope>
</reference>
<keyword evidence="7" id="KW-0325">Glycoprotein</keyword>
<keyword evidence="6" id="KW-1015">Disulfide bond</keyword>
<comment type="similarity">
    <text evidence="9">Belongs to the SKINT family.</text>
</comment>
<dbReference type="GO" id="GO:0005102">
    <property type="term" value="F:signaling receptor binding"/>
    <property type="evidence" value="ECO:0007669"/>
    <property type="project" value="TreeGrafter"/>
</dbReference>
<dbReference type="InterPro" id="IPR007110">
    <property type="entry name" value="Ig-like_dom"/>
</dbReference>
<dbReference type="PROSITE" id="PS50835">
    <property type="entry name" value="IG_LIKE"/>
    <property type="match status" value="2"/>
</dbReference>
<dbReference type="GO" id="GO:0050852">
    <property type="term" value="P:T cell receptor signaling pathway"/>
    <property type="evidence" value="ECO:0007669"/>
    <property type="project" value="TreeGrafter"/>
</dbReference>
<dbReference type="STRING" id="43700.ENSMALP00000008539"/>
<dbReference type="FunFam" id="2.60.40.10:FF:000142">
    <property type="entry name" value="V-set domain-containing T-cell activation inhibitor 1"/>
    <property type="match status" value="1"/>
</dbReference>
<dbReference type="InterPro" id="IPR036179">
    <property type="entry name" value="Ig-like_dom_sf"/>
</dbReference>
<dbReference type="GO" id="GO:0042110">
    <property type="term" value="P:T cell activation"/>
    <property type="evidence" value="ECO:0007669"/>
    <property type="project" value="UniProtKB-ARBA"/>
</dbReference>
<keyword evidence="13" id="KW-1185">Reference proteome</keyword>
<dbReference type="InterPro" id="IPR013783">
    <property type="entry name" value="Ig-like_fold"/>
</dbReference>
<keyword evidence="4" id="KW-1133">Transmembrane helix</keyword>
<dbReference type="InterPro" id="IPR013106">
    <property type="entry name" value="Ig_V-set"/>
</dbReference>
<feature type="domain" description="Ig-like" evidence="11">
    <location>
        <begin position="107"/>
        <end position="203"/>
    </location>
</feature>
<feature type="chain" id="PRO_5018546496" description="Ig-like domain-containing protein" evidence="10">
    <location>
        <begin position="27"/>
        <end position="292"/>
    </location>
</feature>
<evidence type="ECO:0000256" key="8">
    <source>
        <dbReference type="ARBA" id="ARBA00023319"/>
    </source>
</evidence>
<dbReference type="SMART" id="SM00406">
    <property type="entry name" value="IGv"/>
    <property type="match status" value="1"/>
</dbReference>
<evidence type="ECO:0000256" key="3">
    <source>
        <dbReference type="ARBA" id="ARBA00022729"/>
    </source>
</evidence>